<dbReference type="EMBL" id="KE561154">
    <property type="protein sequence ID" value="EPZ32402.1"/>
    <property type="molecule type" value="Genomic_DNA"/>
</dbReference>
<protein>
    <submittedName>
        <fullName evidence="2">Uncharacterized protein</fullName>
    </submittedName>
</protein>
<dbReference type="Proteomes" id="UP000030755">
    <property type="component" value="Unassembled WGS sequence"/>
</dbReference>
<evidence type="ECO:0000313" key="2">
    <source>
        <dbReference type="EMBL" id="EPZ32402.1"/>
    </source>
</evidence>
<sequence length="74" mass="8274">MLSVMTVPFFSNTSCSLKERQSKHNQVVPAVDEEQAFRKTTNASTKSEKSEAKPSTSANKPCVSQSKPMRDFDY</sequence>
<evidence type="ECO:0000313" key="3">
    <source>
        <dbReference type="Proteomes" id="UP000030755"/>
    </source>
</evidence>
<reference evidence="2 3" key="1">
    <citation type="journal article" date="2013" name="Curr. Biol.">
        <title>Shared signatures of parasitism and phylogenomics unite Cryptomycota and microsporidia.</title>
        <authorList>
            <person name="James T.Y."/>
            <person name="Pelin A."/>
            <person name="Bonen L."/>
            <person name="Ahrendt S."/>
            <person name="Sain D."/>
            <person name="Corradi N."/>
            <person name="Stajich J.E."/>
        </authorList>
    </citation>
    <scope>NUCLEOTIDE SEQUENCE [LARGE SCALE GENOMIC DNA]</scope>
    <source>
        <strain evidence="2 3">CSF55</strain>
    </source>
</reference>
<name>A0A075AUK3_ROZAC</name>
<dbReference type="AlphaFoldDB" id="A0A075AUK3"/>
<evidence type="ECO:0000256" key="1">
    <source>
        <dbReference type="SAM" id="MobiDB-lite"/>
    </source>
</evidence>
<dbReference type="HOGENOM" id="CLU_2689203_0_0_1"/>
<gene>
    <name evidence="2" type="ORF">O9G_001304</name>
</gene>
<organism evidence="2 3">
    <name type="scientific">Rozella allomycis (strain CSF55)</name>
    <dbReference type="NCBI Taxonomy" id="988480"/>
    <lineage>
        <taxon>Eukaryota</taxon>
        <taxon>Fungi</taxon>
        <taxon>Fungi incertae sedis</taxon>
        <taxon>Cryptomycota</taxon>
        <taxon>Cryptomycota incertae sedis</taxon>
        <taxon>Rozella</taxon>
    </lineage>
</organism>
<feature type="region of interest" description="Disordered" evidence="1">
    <location>
        <begin position="26"/>
        <end position="74"/>
    </location>
</feature>
<feature type="compositionally biased region" description="Polar residues" evidence="1">
    <location>
        <begin position="53"/>
        <end position="67"/>
    </location>
</feature>
<keyword evidence="3" id="KW-1185">Reference proteome</keyword>
<accession>A0A075AUK3</accession>
<proteinExistence type="predicted"/>